<reference evidence="1 2" key="1">
    <citation type="submission" date="2019-10" db="EMBL/GenBank/DDBJ databases">
        <authorList>
            <consortium name="PulseNet: The National Subtyping Network for Foodborne Disease Surveillance"/>
            <person name="Tarr C.L."/>
            <person name="Trees E."/>
            <person name="Katz L.S."/>
            <person name="Carleton-Romer H.A."/>
            <person name="Stroika S."/>
            <person name="Kucerova Z."/>
            <person name="Roache K.F."/>
            <person name="Sabol A.L."/>
            <person name="Besser J."/>
            <person name="Gerner-Smidt P."/>
        </authorList>
    </citation>
    <scope>NUCLEOTIDE SEQUENCE [LARGE SCALE GENOMIC DNA]</scope>
    <source>
        <strain evidence="1 2">PNUSAC012091</strain>
    </source>
</reference>
<sequence>CLLYQALQNIYLYGIKESQCLKNKINSLQKKF</sequence>
<name>A0A624F6W5_CAMJU</name>
<protein>
    <submittedName>
        <fullName evidence="1">ATPase</fullName>
    </submittedName>
</protein>
<evidence type="ECO:0000313" key="1">
    <source>
        <dbReference type="EMBL" id="ECZ5738602.1"/>
    </source>
</evidence>
<organism evidence="1 2">
    <name type="scientific">Campylobacter jejuni</name>
    <dbReference type="NCBI Taxonomy" id="197"/>
    <lineage>
        <taxon>Bacteria</taxon>
        <taxon>Pseudomonadati</taxon>
        <taxon>Campylobacterota</taxon>
        <taxon>Epsilonproteobacteria</taxon>
        <taxon>Campylobacterales</taxon>
        <taxon>Campylobacteraceae</taxon>
        <taxon>Campylobacter</taxon>
    </lineage>
</organism>
<accession>A0A624F6W5</accession>
<proteinExistence type="predicted"/>
<dbReference type="Proteomes" id="UP000421425">
    <property type="component" value="Unassembled WGS sequence"/>
</dbReference>
<dbReference type="EMBL" id="AALHBX010000016">
    <property type="protein sequence ID" value="ECZ5738602.1"/>
    <property type="molecule type" value="Genomic_DNA"/>
</dbReference>
<gene>
    <name evidence="1" type="ORF">F8Y55_08225</name>
</gene>
<feature type="non-terminal residue" evidence="1">
    <location>
        <position position="1"/>
    </location>
</feature>
<comment type="caution">
    <text evidence="1">The sequence shown here is derived from an EMBL/GenBank/DDBJ whole genome shotgun (WGS) entry which is preliminary data.</text>
</comment>
<evidence type="ECO:0000313" key="2">
    <source>
        <dbReference type="Proteomes" id="UP000421425"/>
    </source>
</evidence>
<dbReference type="AlphaFoldDB" id="A0A624F6W5"/>